<evidence type="ECO:0000256" key="1">
    <source>
        <dbReference type="SAM" id="MobiDB-lite"/>
    </source>
</evidence>
<feature type="region of interest" description="Disordered" evidence="1">
    <location>
        <begin position="1"/>
        <end position="89"/>
    </location>
</feature>
<name>A0A6J4UPI7_9ACTN</name>
<dbReference type="EC" id="2.5.1.75" evidence="2"/>
<sequence>CRRRRASWRSTGPRPPARARLRSRSPGAWAARSSRPTRCSSTAGCRSCRTSRAPPSRRRCGITWSASGTSTRTATWRATPRRPTRPSTRCSRGAACRSSWAARCSTCGR</sequence>
<feature type="non-terminal residue" evidence="2">
    <location>
        <position position="109"/>
    </location>
</feature>
<dbReference type="AlphaFoldDB" id="A0A6J4UPI7"/>
<evidence type="ECO:0000313" key="2">
    <source>
        <dbReference type="EMBL" id="CAA9554762.1"/>
    </source>
</evidence>
<organism evidence="2">
    <name type="scientific">uncultured Thermoleophilia bacterium</name>
    <dbReference type="NCBI Taxonomy" id="1497501"/>
    <lineage>
        <taxon>Bacteria</taxon>
        <taxon>Bacillati</taxon>
        <taxon>Actinomycetota</taxon>
        <taxon>Thermoleophilia</taxon>
        <taxon>environmental samples</taxon>
    </lineage>
</organism>
<keyword evidence="2" id="KW-0808">Transferase</keyword>
<dbReference type="GO" id="GO:0052381">
    <property type="term" value="F:tRNA dimethylallyltransferase activity"/>
    <property type="evidence" value="ECO:0007669"/>
    <property type="project" value="UniProtKB-EC"/>
</dbReference>
<feature type="non-terminal residue" evidence="2">
    <location>
        <position position="1"/>
    </location>
</feature>
<gene>
    <name evidence="2" type="ORF">AVDCRST_MAG79-2989</name>
</gene>
<proteinExistence type="predicted"/>
<feature type="compositionally biased region" description="Low complexity" evidence="1">
    <location>
        <begin position="63"/>
        <end position="78"/>
    </location>
</feature>
<reference evidence="2" key="1">
    <citation type="submission" date="2020-02" db="EMBL/GenBank/DDBJ databases">
        <authorList>
            <person name="Meier V. D."/>
        </authorList>
    </citation>
    <scope>NUCLEOTIDE SEQUENCE</scope>
    <source>
        <strain evidence="2">AVDCRST_MAG79</strain>
    </source>
</reference>
<dbReference type="EMBL" id="CADCWC010000474">
    <property type="protein sequence ID" value="CAA9554762.1"/>
    <property type="molecule type" value="Genomic_DNA"/>
</dbReference>
<feature type="compositionally biased region" description="Polar residues" evidence="1">
    <location>
        <begin position="34"/>
        <end position="50"/>
    </location>
</feature>
<accession>A0A6J4UPI7</accession>
<protein>
    <submittedName>
        <fullName evidence="2">tRNA dimethylallyltransferase</fullName>
        <ecNumber evidence="2">2.5.1.75</ecNumber>
    </submittedName>
</protein>